<keyword evidence="2 5" id="KW-0812">Transmembrane</keyword>
<dbReference type="Proteomes" id="UP001497527">
    <property type="component" value="Unassembled WGS sequence"/>
</dbReference>
<dbReference type="Pfam" id="PF09685">
    <property type="entry name" value="MamF_MmsF"/>
    <property type="match status" value="1"/>
</dbReference>
<comment type="subcellular location">
    <subcellularLocation>
        <location evidence="1">Membrane</location>
        <topology evidence="1">Multi-pass membrane protein</topology>
    </subcellularLocation>
</comment>
<keyword evidence="7" id="KW-1185">Reference proteome</keyword>
<comment type="caution">
    <text evidence="6">The sequence shown here is derived from an EMBL/GenBank/DDBJ whole genome shotgun (WGS) entry which is preliminary data.</text>
</comment>
<feature type="transmembrane region" description="Helical" evidence="5">
    <location>
        <begin position="41"/>
        <end position="58"/>
    </location>
</feature>
<organism evidence="6 7">
    <name type="scientific">Tenacibaculum polynesiense</name>
    <dbReference type="NCBI Taxonomy" id="3137857"/>
    <lineage>
        <taxon>Bacteria</taxon>
        <taxon>Pseudomonadati</taxon>
        <taxon>Bacteroidota</taxon>
        <taxon>Flavobacteriia</taxon>
        <taxon>Flavobacteriales</taxon>
        <taxon>Flavobacteriaceae</taxon>
        <taxon>Tenacibaculum</taxon>
    </lineage>
</organism>
<accession>A0ABM9PFY3</accession>
<gene>
    <name evidence="6" type="ORF">T190423A01A_80060</name>
</gene>
<name>A0ABM9PFY3_9FLAO</name>
<feature type="transmembrane region" description="Helical" evidence="5">
    <location>
        <begin position="12"/>
        <end position="29"/>
    </location>
</feature>
<evidence type="ECO:0000256" key="5">
    <source>
        <dbReference type="SAM" id="Phobius"/>
    </source>
</evidence>
<feature type="transmembrane region" description="Helical" evidence="5">
    <location>
        <begin position="70"/>
        <end position="88"/>
    </location>
</feature>
<protein>
    <recommendedName>
        <fullName evidence="8">Import component protein</fullName>
    </recommendedName>
</protein>
<keyword evidence="4 5" id="KW-0472">Membrane</keyword>
<evidence type="ECO:0000256" key="3">
    <source>
        <dbReference type="ARBA" id="ARBA00022989"/>
    </source>
</evidence>
<keyword evidence="3 5" id="KW-1133">Transmembrane helix</keyword>
<evidence type="ECO:0000256" key="2">
    <source>
        <dbReference type="ARBA" id="ARBA00022692"/>
    </source>
</evidence>
<proteinExistence type="predicted"/>
<dbReference type="EMBL" id="CAXJIO010000017">
    <property type="protein sequence ID" value="CAL2104523.1"/>
    <property type="molecule type" value="Genomic_DNA"/>
</dbReference>
<evidence type="ECO:0008006" key="8">
    <source>
        <dbReference type="Google" id="ProtNLM"/>
    </source>
</evidence>
<evidence type="ECO:0000256" key="1">
    <source>
        <dbReference type="ARBA" id="ARBA00004141"/>
    </source>
</evidence>
<reference evidence="6 7" key="1">
    <citation type="submission" date="2024-05" db="EMBL/GenBank/DDBJ databases">
        <authorList>
            <person name="Duchaud E."/>
        </authorList>
    </citation>
    <scope>NUCLEOTIDE SEQUENCE [LARGE SCALE GENOMIC DNA]</scope>
    <source>
        <strain evidence="6">Ena-SAMPLE-TAB-13-05-2024-13:56:06:370-140308</strain>
    </source>
</reference>
<evidence type="ECO:0000313" key="6">
    <source>
        <dbReference type="EMBL" id="CAL2104523.1"/>
    </source>
</evidence>
<sequence length="109" mass="12577">MKNLSAQDGKTLAIVSYFTIIGWLIALFLNKDKDNYFTKFHLRQALGIHLILIINKYIPRIYILFLDTKSIITIIGIALLVIGIVYASKEEEKPLPIVGEYFQDWFKSL</sequence>
<dbReference type="InterPro" id="IPR019109">
    <property type="entry name" value="MamF_MmsF"/>
</dbReference>
<evidence type="ECO:0000256" key="4">
    <source>
        <dbReference type="ARBA" id="ARBA00023136"/>
    </source>
</evidence>
<dbReference type="RefSeq" id="WP_348718879.1">
    <property type="nucleotide sequence ID" value="NZ_CAXJIO010000017.1"/>
</dbReference>
<evidence type="ECO:0000313" key="7">
    <source>
        <dbReference type="Proteomes" id="UP001497527"/>
    </source>
</evidence>